<evidence type="ECO:0000313" key="3">
    <source>
        <dbReference type="Proteomes" id="UP001626536"/>
    </source>
</evidence>
<keyword evidence="1" id="KW-1133">Transmembrane helix</keyword>
<feature type="transmembrane region" description="Helical" evidence="1">
    <location>
        <begin position="52"/>
        <end position="71"/>
    </location>
</feature>
<keyword evidence="3" id="KW-1185">Reference proteome</keyword>
<feature type="transmembrane region" description="Helical" evidence="1">
    <location>
        <begin position="137"/>
        <end position="154"/>
    </location>
</feature>
<protein>
    <submittedName>
        <fullName evidence="2">Uncharacterized protein</fullName>
    </submittedName>
</protein>
<feature type="transmembrane region" description="Helical" evidence="1">
    <location>
        <begin position="111"/>
        <end position="130"/>
    </location>
</feature>
<dbReference type="RefSeq" id="WP_407337987.1">
    <property type="nucleotide sequence ID" value="NZ_CP136862.1"/>
</dbReference>
<proteinExistence type="predicted"/>
<dbReference type="EMBL" id="CP136862">
    <property type="protein sequence ID" value="WOJ88549.1"/>
    <property type="molecule type" value="Genomic_DNA"/>
</dbReference>
<gene>
    <name evidence="2" type="ORF">RZS28_12035</name>
</gene>
<organism evidence="2 3">
    <name type="scientific">Methylocapsa polymorpha</name>
    <dbReference type="NCBI Taxonomy" id="3080828"/>
    <lineage>
        <taxon>Bacteria</taxon>
        <taxon>Pseudomonadati</taxon>
        <taxon>Pseudomonadota</taxon>
        <taxon>Alphaproteobacteria</taxon>
        <taxon>Hyphomicrobiales</taxon>
        <taxon>Beijerinckiaceae</taxon>
        <taxon>Methylocapsa</taxon>
    </lineage>
</organism>
<dbReference type="Proteomes" id="UP001626536">
    <property type="component" value="Chromosome"/>
</dbReference>
<reference evidence="2 3" key="1">
    <citation type="submission" date="2023-10" db="EMBL/GenBank/DDBJ databases">
        <title>Novel methanotroph of the genus Methylocapsa from a subarctic wetland.</title>
        <authorList>
            <person name="Belova S.E."/>
            <person name="Oshkin I.Y."/>
            <person name="Miroshnikov K."/>
            <person name="Dedysh S.N."/>
        </authorList>
    </citation>
    <scope>NUCLEOTIDE SEQUENCE [LARGE SCALE GENOMIC DNA]</scope>
    <source>
        <strain evidence="2 3">RX1</strain>
    </source>
</reference>
<name>A0ABZ0HQ51_9HYPH</name>
<feature type="transmembrane region" description="Helical" evidence="1">
    <location>
        <begin position="83"/>
        <end position="105"/>
    </location>
</feature>
<keyword evidence="1" id="KW-0472">Membrane</keyword>
<feature type="transmembrane region" description="Helical" evidence="1">
    <location>
        <begin position="160"/>
        <end position="177"/>
    </location>
</feature>
<accession>A0ABZ0HQ51</accession>
<sequence length="192" mass="21181">MSDLETVEYGARAPAHSRKATLFLKELPYVIVLVLTILGVALTSVWHQPFIGYWEFMAVAVGVVCVTTGWLHIEDRQARLRMIWTQALHWLAFLVAMNILLLPGVQRMLNAPATGLALLMLLALGTFVAGVHVSWQICALGVAMALFVPAIAWLQQSALFLVLAGAALTGVVMTFWWRQGDRRSRKAASLID</sequence>
<keyword evidence="1" id="KW-0812">Transmembrane</keyword>
<feature type="transmembrane region" description="Helical" evidence="1">
    <location>
        <begin position="27"/>
        <end position="46"/>
    </location>
</feature>
<evidence type="ECO:0000256" key="1">
    <source>
        <dbReference type="SAM" id="Phobius"/>
    </source>
</evidence>
<evidence type="ECO:0000313" key="2">
    <source>
        <dbReference type="EMBL" id="WOJ88549.1"/>
    </source>
</evidence>